<accession>A0A5B7DXG0</accession>
<sequence length="215" mass="23570">MLRNESPQNLHFIFPTQGMRGVVQHALLLFGSVLLSQEGGTRGEGATARECVTRLPGDRLLAGGRTSQPPPPLSPPPLPPLPLTPPFFMIRPPPSLPLPLLLHNSDINTTISALYHPINHDHYNHALTSISNTDVTKVITIFTITVATTTFLFLMIQPPPSSLQLSPLLTASIASSLPQSSSSLLPPLLLSSHHTHHHPRLQYQHYHNHRLPTSQ</sequence>
<feature type="region of interest" description="Disordered" evidence="1">
    <location>
        <begin position="59"/>
        <end position="78"/>
    </location>
</feature>
<gene>
    <name evidence="2" type="ORF">E2C01_018839</name>
</gene>
<evidence type="ECO:0000313" key="2">
    <source>
        <dbReference type="EMBL" id="MPC25717.1"/>
    </source>
</evidence>
<keyword evidence="3" id="KW-1185">Reference proteome</keyword>
<comment type="caution">
    <text evidence="2">The sequence shown here is derived from an EMBL/GenBank/DDBJ whole genome shotgun (WGS) entry which is preliminary data.</text>
</comment>
<protein>
    <submittedName>
        <fullName evidence="2">Uncharacterized protein</fullName>
    </submittedName>
</protein>
<dbReference type="Proteomes" id="UP000324222">
    <property type="component" value="Unassembled WGS sequence"/>
</dbReference>
<dbReference type="AlphaFoldDB" id="A0A5B7DXG0"/>
<feature type="compositionally biased region" description="Pro residues" evidence="1">
    <location>
        <begin position="68"/>
        <end position="78"/>
    </location>
</feature>
<organism evidence="2 3">
    <name type="scientific">Portunus trituberculatus</name>
    <name type="common">Swimming crab</name>
    <name type="synonym">Neptunus trituberculatus</name>
    <dbReference type="NCBI Taxonomy" id="210409"/>
    <lineage>
        <taxon>Eukaryota</taxon>
        <taxon>Metazoa</taxon>
        <taxon>Ecdysozoa</taxon>
        <taxon>Arthropoda</taxon>
        <taxon>Crustacea</taxon>
        <taxon>Multicrustacea</taxon>
        <taxon>Malacostraca</taxon>
        <taxon>Eumalacostraca</taxon>
        <taxon>Eucarida</taxon>
        <taxon>Decapoda</taxon>
        <taxon>Pleocyemata</taxon>
        <taxon>Brachyura</taxon>
        <taxon>Eubrachyura</taxon>
        <taxon>Portunoidea</taxon>
        <taxon>Portunidae</taxon>
        <taxon>Portuninae</taxon>
        <taxon>Portunus</taxon>
    </lineage>
</organism>
<name>A0A5B7DXG0_PORTR</name>
<reference evidence="2 3" key="1">
    <citation type="submission" date="2019-05" db="EMBL/GenBank/DDBJ databases">
        <title>Another draft genome of Portunus trituberculatus and its Hox gene families provides insights of decapod evolution.</title>
        <authorList>
            <person name="Jeong J.-H."/>
            <person name="Song I."/>
            <person name="Kim S."/>
            <person name="Choi T."/>
            <person name="Kim D."/>
            <person name="Ryu S."/>
            <person name="Kim W."/>
        </authorList>
    </citation>
    <scope>NUCLEOTIDE SEQUENCE [LARGE SCALE GENOMIC DNA]</scope>
    <source>
        <tissue evidence="2">Muscle</tissue>
    </source>
</reference>
<dbReference type="EMBL" id="VSRR010001499">
    <property type="protein sequence ID" value="MPC25717.1"/>
    <property type="molecule type" value="Genomic_DNA"/>
</dbReference>
<evidence type="ECO:0000313" key="3">
    <source>
        <dbReference type="Proteomes" id="UP000324222"/>
    </source>
</evidence>
<evidence type="ECO:0000256" key="1">
    <source>
        <dbReference type="SAM" id="MobiDB-lite"/>
    </source>
</evidence>
<proteinExistence type="predicted"/>